<dbReference type="EMBL" id="VKAC01000002">
    <property type="protein sequence ID" value="TXR57481.1"/>
    <property type="molecule type" value="Genomic_DNA"/>
</dbReference>
<evidence type="ECO:0000256" key="5">
    <source>
        <dbReference type="ARBA" id="ARBA00020990"/>
    </source>
</evidence>
<dbReference type="PIRSF" id="PIRSF006250">
    <property type="entry name" value="NadC_ModD"/>
    <property type="match status" value="1"/>
</dbReference>
<dbReference type="Pfam" id="PF01729">
    <property type="entry name" value="QRPTase_C"/>
    <property type="match status" value="1"/>
</dbReference>
<keyword evidence="8 11" id="KW-0808">Transferase</keyword>
<evidence type="ECO:0000313" key="14">
    <source>
        <dbReference type="EMBL" id="TXR57481.1"/>
    </source>
</evidence>
<dbReference type="SUPFAM" id="SSF51690">
    <property type="entry name" value="Nicotinate/Quinolinate PRTase C-terminal domain-like"/>
    <property type="match status" value="1"/>
</dbReference>
<dbReference type="CDD" id="cd01572">
    <property type="entry name" value="QPRTase"/>
    <property type="match status" value="1"/>
</dbReference>
<comment type="function">
    <text evidence="1">Involved in the catabolism of quinolinic acid (QA).</text>
</comment>
<gene>
    <name evidence="14" type="primary">nadC</name>
    <name evidence="14" type="ORF">FMM08_04375</name>
</gene>
<dbReference type="GO" id="GO:0009435">
    <property type="term" value="P:NAD+ biosynthetic process"/>
    <property type="evidence" value="ECO:0007669"/>
    <property type="project" value="UniProtKB-UniPathway"/>
</dbReference>
<keyword evidence="6" id="KW-0662">Pyridine nucleotide biosynthesis</keyword>
<comment type="similarity">
    <text evidence="3 11">Belongs to the NadC/ModD family.</text>
</comment>
<reference evidence="14 15" key="1">
    <citation type="submission" date="2019-07" db="EMBL/GenBank/DDBJ databases">
        <title>Quadrisphaera sp. strain DD2A genome sequencing and assembly.</title>
        <authorList>
            <person name="Kim I."/>
        </authorList>
    </citation>
    <scope>NUCLEOTIDE SEQUENCE [LARGE SCALE GENOMIC DNA]</scope>
    <source>
        <strain evidence="14 15">DD2A</strain>
    </source>
</reference>
<evidence type="ECO:0000259" key="12">
    <source>
        <dbReference type="Pfam" id="PF01729"/>
    </source>
</evidence>
<name>A0A5C8ZK23_9ACTN</name>
<evidence type="ECO:0000256" key="8">
    <source>
        <dbReference type="ARBA" id="ARBA00022679"/>
    </source>
</evidence>
<dbReference type="RefSeq" id="WP_147925122.1">
    <property type="nucleotide sequence ID" value="NZ_VKAC01000002.1"/>
</dbReference>
<evidence type="ECO:0000256" key="1">
    <source>
        <dbReference type="ARBA" id="ARBA00003237"/>
    </source>
</evidence>
<dbReference type="GO" id="GO:0005737">
    <property type="term" value="C:cytoplasm"/>
    <property type="evidence" value="ECO:0007669"/>
    <property type="project" value="TreeGrafter"/>
</dbReference>
<dbReference type="PANTHER" id="PTHR32179">
    <property type="entry name" value="NICOTINATE-NUCLEOTIDE PYROPHOSPHORYLASE [CARBOXYLATING]"/>
    <property type="match status" value="1"/>
</dbReference>
<proteinExistence type="inferred from homology"/>
<dbReference type="UniPathway" id="UPA00253">
    <property type="reaction ID" value="UER00331"/>
</dbReference>
<evidence type="ECO:0000256" key="7">
    <source>
        <dbReference type="ARBA" id="ARBA00022676"/>
    </source>
</evidence>
<keyword evidence="15" id="KW-1185">Reference proteome</keyword>
<dbReference type="AlphaFoldDB" id="A0A5C8ZK23"/>
<protein>
    <recommendedName>
        <fullName evidence="5">Nicotinate-nucleotide pyrophosphorylase [carboxylating]</fullName>
        <ecNumber evidence="4">2.4.2.19</ecNumber>
    </recommendedName>
    <alternativeName>
        <fullName evidence="9">Quinolinate phosphoribosyltransferase [decarboxylating]</fullName>
    </alternativeName>
</protein>
<dbReference type="InterPro" id="IPR037128">
    <property type="entry name" value="Quinolinate_PRibosylTase_N_sf"/>
</dbReference>
<dbReference type="Gene3D" id="3.90.1170.20">
    <property type="entry name" value="Quinolinate phosphoribosyl transferase, N-terminal domain"/>
    <property type="match status" value="1"/>
</dbReference>
<dbReference type="OrthoDB" id="9782546at2"/>
<dbReference type="Proteomes" id="UP000321234">
    <property type="component" value="Unassembled WGS sequence"/>
</dbReference>
<evidence type="ECO:0000256" key="4">
    <source>
        <dbReference type="ARBA" id="ARBA00011944"/>
    </source>
</evidence>
<dbReference type="Gene3D" id="3.20.20.70">
    <property type="entry name" value="Aldolase class I"/>
    <property type="match status" value="1"/>
</dbReference>
<evidence type="ECO:0000313" key="15">
    <source>
        <dbReference type="Proteomes" id="UP000321234"/>
    </source>
</evidence>
<dbReference type="EC" id="2.4.2.19" evidence="4"/>
<dbReference type="GO" id="GO:0034213">
    <property type="term" value="P:quinolinate catabolic process"/>
    <property type="evidence" value="ECO:0007669"/>
    <property type="project" value="TreeGrafter"/>
</dbReference>
<evidence type="ECO:0000256" key="10">
    <source>
        <dbReference type="ARBA" id="ARBA00047445"/>
    </source>
</evidence>
<comment type="catalytic activity">
    <reaction evidence="10">
        <text>nicotinate beta-D-ribonucleotide + CO2 + diphosphate = quinolinate + 5-phospho-alpha-D-ribose 1-diphosphate + 2 H(+)</text>
        <dbReference type="Rhea" id="RHEA:12733"/>
        <dbReference type="ChEBI" id="CHEBI:15378"/>
        <dbReference type="ChEBI" id="CHEBI:16526"/>
        <dbReference type="ChEBI" id="CHEBI:29959"/>
        <dbReference type="ChEBI" id="CHEBI:33019"/>
        <dbReference type="ChEBI" id="CHEBI:57502"/>
        <dbReference type="ChEBI" id="CHEBI:58017"/>
        <dbReference type="EC" id="2.4.2.19"/>
    </reaction>
</comment>
<comment type="caution">
    <text evidence="14">The sequence shown here is derived from an EMBL/GenBank/DDBJ whole genome shotgun (WGS) entry which is preliminary data.</text>
</comment>
<evidence type="ECO:0000256" key="6">
    <source>
        <dbReference type="ARBA" id="ARBA00022642"/>
    </source>
</evidence>
<dbReference type="SUPFAM" id="SSF54675">
    <property type="entry name" value="Nicotinate/Quinolinate PRTase N-terminal domain-like"/>
    <property type="match status" value="1"/>
</dbReference>
<dbReference type="InterPro" id="IPR036068">
    <property type="entry name" value="Nicotinate_pribotase-like_C"/>
</dbReference>
<dbReference type="InterPro" id="IPR027277">
    <property type="entry name" value="NadC/ModD"/>
</dbReference>
<dbReference type="NCBIfam" id="TIGR00078">
    <property type="entry name" value="nadC"/>
    <property type="match status" value="1"/>
</dbReference>
<evidence type="ECO:0000256" key="2">
    <source>
        <dbReference type="ARBA" id="ARBA00004893"/>
    </source>
</evidence>
<evidence type="ECO:0000259" key="13">
    <source>
        <dbReference type="Pfam" id="PF02749"/>
    </source>
</evidence>
<dbReference type="InterPro" id="IPR013785">
    <property type="entry name" value="Aldolase_TIM"/>
</dbReference>
<keyword evidence="7 11" id="KW-0328">Glycosyltransferase</keyword>
<organism evidence="14 15">
    <name type="scientific">Quadrisphaera setariae</name>
    <dbReference type="NCBI Taxonomy" id="2593304"/>
    <lineage>
        <taxon>Bacteria</taxon>
        <taxon>Bacillati</taxon>
        <taxon>Actinomycetota</taxon>
        <taxon>Actinomycetes</taxon>
        <taxon>Kineosporiales</taxon>
        <taxon>Kineosporiaceae</taxon>
        <taxon>Quadrisphaera</taxon>
    </lineage>
</organism>
<dbReference type="Pfam" id="PF02749">
    <property type="entry name" value="QRPTase_N"/>
    <property type="match status" value="1"/>
</dbReference>
<feature type="domain" description="Quinolinate phosphoribosyl transferase C-terminal" evidence="12">
    <location>
        <begin position="126"/>
        <end position="301"/>
    </location>
</feature>
<comment type="pathway">
    <text evidence="2">Cofactor biosynthesis; NAD(+) biosynthesis; nicotinate D-ribonucleotide from quinolinate: step 1/1.</text>
</comment>
<dbReference type="GO" id="GO:0004514">
    <property type="term" value="F:nicotinate-nucleotide diphosphorylase (carboxylating) activity"/>
    <property type="evidence" value="ECO:0007669"/>
    <property type="project" value="UniProtKB-EC"/>
</dbReference>
<dbReference type="FunFam" id="3.20.20.70:FF:000030">
    <property type="entry name" value="Nicotinate-nucleotide pyrophosphorylase, carboxylating"/>
    <property type="match status" value="1"/>
</dbReference>
<sequence>MTGSVAGALADVVTRALAEDAPWGDLTSESLLADRPGGLVTTTAVLRARQEGVLAGLGAFAEALSQASRLVDAPHDGPGAVVVELLASDGDRIAPEQVLARAEGSALAVLRAERIALNLVQHLSGIATATAEHVELVAAAGAAARVADTRKTTPGLRALERHAVRCGGGSNHRWSLSDAVLVKDNHLALVGGDVTTALAAVRARVPHTTFVEVEVDRLDQLPAVLAAGVDGVLLDNFSLDDLRTGVAAVREHERAHGGRVLVEASGGVRRETIGAIAATGVDLVSVGGLTQASAALDVGLDVGADAEVAPVRTRTG</sequence>
<dbReference type="InterPro" id="IPR002638">
    <property type="entry name" value="Quinolinate_PRibosylTrfase_C"/>
</dbReference>
<evidence type="ECO:0000256" key="9">
    <source>
        <dbReference type="ARBA" id="ARBA00033102"/>
    </source>
</evidence>
<evidence type="ECO:0000256" key="11">
    <source>
        <dbReference type="PIRNR" id="PIRNR006250"/>
    </source>
</evidence>
<dbReference type="InterPro" id="IPR022412">
    <property type="entry name" value="Quinolinate_PRibosylTrfase_N"/>
</dbReference>
<accession>A0A5C8ZK23</accession>
<dbReference type="PANTHER" id="PTHR32179:SF3">
    <property type="entry name" value="NICOTINATE-NUCLEOTIDE PYROPHOSPHORYLASE [CARBOXYLATING]"/>
    <property type="match status" value="1"/>
</dbReference>
<dbReference type="InterPro" id="IPR004393">
    <property type="entry name" value="NadC"/>
</dbReference>
<feature type="domain" description="Quinolinate phosphoribosyl transferase N-terminal" evidence="13">
    <location>
        <begin position="25"/>
        <end position="124"/>
    </location>
</feature>
<evidence type="ECO:0000256" key="3">
    <source>
        <dbReference type="ARBA" id="ARBA00009400"/>
    </source>
</evidence>